<dbReference type="RefSeq" id="WP_055428787.1">
    <property type="nucleotide sequence ID" value="NZ_CP015105.1"/>
</dbReference>
<evidence type="ECO:0000313" key="6">
    <source>
        <dbReference type="Proteomes" id="UP000250136"/>
    </source>
</evidence>
<dbReference type="AlphaFoldDB" id="A0A0Q2S6T9"/>
<name>A0A0Q2S6T9_9EURY</name>
<gene>
    <name evidence="1" type="ORF">A3L14_05615</name>
    <name evidence="2" type="ORF">AMR53_02620</name>
    <name evidence="3" type="ORF">SAMN05216170_0834</name>
</gene>
<dbReference type="Proteomes" id="UP000051862">
    <property type="component" value="Unassembled WGS sequence"/>
</dbReference>
<evidence type="ECO:0000313" key="2">
    <source>
        <dbReference type="EMBL" id="KQH83131.1"/>
    </source>
</evidence>
<dbReference type="KEGG" id="ttd:A3L14_05615"/>
<dbReference type="EMBL" id="CP015105">
    <property type="protein sequence ID" value="ASJ12400.1"/>
    <property type="molecule type" value="Genomic_DNA"/>
</dbReference>
<evidence type="ECO:0000313" key="3">
    <source>
        <dbReference type="EMBL" id="SEV91498.1"/>
    </source>
</evidence>
<evidence type="ECO:0008006" key="7">
    <source>
        <dbReference type="Google" id="ProtNLM"/>
    </source>
</evidence>
<organism evidence="2 4">
    <name type="scientific">Thermococcus thioreducens</name>
    <dbReference type="NCBI Taxonomy" id="277988"/>
    <lineage>
        <taxon>Archaea</taxon>
        <taxon>Methanobacteriati</taxon>
        <taxon>Methanobacteriota</taxon>
        <taxon>Thermococci</taxon>
        <taxon>Thermococcales</taxon>
        <taxon>Thermococcaceae</taxon>
        <taxon>Thermococcus</taxon>
    </lineage>
</organism>
<accession>A0A0Q2S6T9</accession>
<dbReference type="Proteomes" id="UP000250136">
    <property type="component" value="Chromosome"/>
</dbReference>
<reference evidence="1 6" key="2">
    <citation type="submission" date="2016-04" db="EMBL/GenBank/DDBJ databases">
        <title>Complete genome sequence of Thermococcus thioreducens type strain OGL-20P.</title>
        <authorList>
            <person name="Oger P.M."/>
        </authorList>
    </citation>
    <scope>NUCLEOTIDE SEQUENCE [LARGE SCALE GENOMIC DNA]</scope>
    <source>
        <strain evidence="1 6">OGL-20P</strain>
    </source>
</reference>
<protein>
    <recommendedName>
        <fullName evidence="7">Helix-turn-helix domain-containing protein</fullName>
    </recommendedName>
</protein>
<dbReference type="EMBL" id="FOIW01000001">
    <property type="protein sequence ID" value="SEV91498.1"/>
    <property type="molecule type" value="Genomic_DNA"/>
</dbReference>
<proteinExistence type="predicted"/>
<sequence>MAKKYYTIQEFTRIFMVPEEEVFWATVSGRLKYKVIDGKTMIPRSEVLRLLRRLNPCITEKDLDVLEAMVMLKEKH</sequence>
<evidence type="ECO:0000313" key="5">
    <source>
        <dbReference type="Proteomes" id="UP000182125"/>
    </source>
</evidence>
<keyword evidence="6" id="KW-1185">Reference proteome</keyword>
<reference evidence="2 4" key="1">
    <citation type="submission" date="2015-08" db="EMBL/GenBank/DDBJ databases">
        <title>Thermococcus thioreducens DSM 14981 genome sequencing.</title>
        <authorList>
            <person name="Hong S.-J."/>
            <person name="Kim M.-C."/>
            <person name="Shin J.-H."/>
        </authorList>
    </citation>
    <scope>NUCLEOTIDE SEQUENCE [LARGE SCALE GENOMIC DNA]</scope>
    <source>
        <strain evidence="2 4">DSM 14981</strain>
    </source>
</reference>
<dbReference type="GeneID" id="33333881"/>
<dbReference type="Proteomes" id="UP000182125">
    <property type="component" value="Unassembled WGS sequence"/>
</dbReference>
<evidence type="ECO:0000313" key="1">
    <source>
        <dbReference type="EMBL" id="ASJ12400.1"/>
    </source>
</evidence>
<dbReference type="STRING" id="277988.SAMN05216170_0834"/>
<reference evidence="3 5" key="3">
    <citation type="submission" date="2016-10" db="EMBL/GenBank/DDBJ databases">
        <authorList>
            <person name="de Groot N.N."/>
        </authorList>
    </citation>
    <scope>NUCLEOTIDE SEQUENCE [LARGE SCALE GENOMIC DNA]</scope>
    <source>
        <strain evidence="3 5">OGL-20</strain>
    </source>
</reference>
<evidence type="ECO:0000313" key="4">
    <source>
        <dbReference type="Proteomes" id="UP000051862"/>
    </source>
</evidence>
<dbReference type="EMBL" id="LIXN01000003">
    <property type="protein sequence ID" value="KQH83131.1"/>
    <property type="molecule type" value="Genomic_DNA"/>
</dbReference>